<proteinExistence type="inferred from homology"/>
<dbReference type="Pfam" id="PF00004">
    <property type="entry name" value="AAA"/>
    <property type="match status" value="1"/>
</dbReference>
<dbReference type="AlphaFoldDB" id="A0A1Z1MHU0"/>
<dbReference type="PANTHER" id="PTHR42960">
    <property type="entry name" value="YCF46 PROTEIN"/>
    <property type="match status" value="1"/>
</dbReference>
<keyword evidence="4" id="KW-0547">Nucleotide-binding</keyword>
<dbReference type="EMBL" id="MF101437">
    <property type="protein sequence ID" value="ARW65304.1"/>
    <property type="molecule type" value="Genomic_DNA"/>
</dbReference>
<dbReference type="InterPro" id="IPR003959">
    <property type="entry name" value="ATPase_AAA_core"/>
</dbReference>
<dbReference type="InterPro" id="IPR003593">
    <property type="entry name" value="AAA+_ATPase"/>
</dbReference>
<reference evidence="9" key="1">
    <citation type="journal article" date="2017" name="J. Phycol.">
        <title>Analysis of chloroplast genomes and a supermatrix inform reclassification of the Rhodomelaceae (Rhodophyta).</title>
        <authorList>
            <person name="Diaz-Tapia P."/>
            <person name="Maggs C.A."/>
            <person name="West J.A."/>
            <person name="Verbruggen H."/>
        </authorList>
    </citation>
    <scope>NUCLEOTIDE SEQUENCE</scope>
    <source>
        <strain evidence="9">PD890</strain>
    </source>
</reference>
<keyword evidence="3 9" id="KW-0934">Plastid</keyword>
<protein>
    <recommendedName>
        <fullName evidence="7">Uncharacterized AAA domain-containing protein ycf46</fullName>
    </recommendedName>
</protein>
<feature type="domain" description="AAA+ ATPase" evidence="8">
    <location>
        <begin position="256"/>
        <end position="391"/>
    </location>
</feature>
<gene>
    <name evidence="9" type="primary">ycf46</name>
</gene>
<dbReference type="PANTHER" id="PTHR42960:SF1">
    <property type="entry name" value="YCF46 PROTEIN"/>
    <property type="match status" value="1"/>
</dbReference>
<evidence type="ECO:0000313" key="9">
    <source>
        <dbReference type="EMBL" id="ARW65304.1"/>
    </source>
</evidence>
<evidence type="ECO:0000256" key="4">
    <source>
        <dbReference type="ARBA" id="ARBA00022741"/>
    </source>
</evidence>
<dbReference type="Gene3D" id="1.10.8.60">
    <property type="match status" value="1"/>
</dbReference>
<dbReference type="GeneID" id="33358429"/>
<dbReference type="SUPFAM" id="SSF52540">
    <property type="entry name" value="P-loop containing nucleoside triphosphate hydrolases"/>
    <property type="match status" value="1"/>
</dbReference>
<dbReference type="GO" id="GO:0009507">
    <property type="term" value="C:chloroplast"/>
    <property type="evidence" value="ECO:0007669"/>
    <property type="project" value="UniProtKB-SubCell"/>
</dbReference>
<evidence type="ECO:0000256" key="2">
    <source>
        <dbReference type="ARBA" id="ARBA00022528"/>
    </source>
</evidence>
<organism evidence="9">
    <name type="scientific">Melanothamnus harveyi</name>
    <name type="common">Filamentous red alga</name>
    <name type="synonym">Neosiphonia harveyi</name>
    <dbReference type="NCBI Taxonomy" id="397005"/>
    <lineage>
        <taxon>Eukaryota</taxon>
        <taxon>Rhodophyta</taxon>
        <taxon>Florideophyceae</taxon>
        <taxon>Rhodymeniophycidae</taxon>
        <taxon>Ceramiales</taxon>
        <taxon>Rhodomelaceae</taxon>
        <taxon>Polysiphonioideae</taxon>
        <taxon>Melanothamnus</taxon>
    </lineage>
</organism>
<evidence type="ECO:0000256" key="6">
    <source>
        <dbReference type="ARBA" id="ARBA00038088"/>
    </source>
</evidence>
<geneLocation type="chloroplast" evidence="9"/>
<dbReference type="GO" id="GO:0016887">
    <property type="term" value="F:ATP hydrolysis activity"/>
    <property type="evidence" value="ECO:0007669"/>
    <property type="project" value="InterPro"/>
</dbReference>
<dbReference type="RefSeq" id="YP_009396097.1">
    <property type="nucleotide sequence ID" value="NC_035281.1"/>
</dbReference>
<dbReference type="GO" id="GO:0005524">
    <property type="term" value="F:ATP binding"/>
    <property type="evidence" value="ECO:0007669"/>
    <property type="project" value="UniProtKB-KW"/>
</dbReference>
<comment type="subcellular location">
    <subcellularLocation>
        <location evidence="1">Plastid</location>
        <location evidence="1">Chloroplast</location>
    </subcellularLocation>
</comment>
<name>A0A1Z1MHU0_MELHR</name>
<keyword evidence="2 9" id="KW-0150">Chloroplast</keyword>
<sequence length="487" mass="56985">MTFNKKIIQITQSDNHLVYVQTNEEERLENFLINANYKIFKNQLYCWDFIDGYKSTPESFSSCKQNPLEALNTIEKYSTKEDRIFFLKDFYIFLEDAAINRKVKNIYRWLKKNKKYIFISGINTNIPNNLQNYIYCTKLPLPNEEEIQKEIEYFFNCKDINISKYINTICKAYKGFSIKQIRTSLFQLIEHNYSLSELIKKIFKEKSKNFNNINGLKFYTNHNNYISLGGLNNLKKWLTVRKVALSHQANAYGIKTPKGILLVGIQGTGKSLSAYSVSKEWNLPLLKLDVGKIFASTLGESENRIEKVIEISHAMAPCILWIDEIEKIFTKDNNHNDSGTTRRVTSILLNWLSDKKDEVFIIGTANKINNLPIEMLRKGRFDEIFFVDLPNFKDRMNIFKLQIKRIRPITWNQYNLYYFSKISNGFSGAEIEQTIIDAMYIGFHDNREFTSQDVIIAIRSIIPISKTHNKEIKKMRAWGYSGKTQIA</sequence>
<dbReference type="Gene3D" id="3.40.50.300">
    <property type="entry name" value="P-loop containing nucleotide triphosphate hydrolases"/>
    <property type="match status" value="1"/>
</dbReference>
<evidence type="ECO:0000256" key="1">
    <source>
        <dbReference type="ARBA" id="ARBA00004229"/>
    </source>
</evidence>
<evidence type="ECO:0000256" key="3">
    <source>
        <dbReference type="ARBA" id="ARBA00022640"/>
    </source>
</evidence>
<dbReference type="InterPro" id="IPR027417">
    <property type="entry name" value="P-loop_NTPase"/>
</dbReference>
<evidence type="ECO:0000259" key="8">
    <source>
        <dbReference type="SMART" id="SM00382"/>
    </source>
</evidence>
<keyword evidence="5" id="KW-0067">ATP-binding</keyword>
<comment type="similarity">
    <text evidence="6">Belongs to the AAA ATPase family. Highly divergent.</text>
</comment>
<evidence type="ECO:0000256" key="5">
    <source>
        <dbReference type="ARBA" id="ARBA00022840"/>
    </source>
</evidence>
<evidence type="ECO:0000256" key="7">
    <source>
        <dbReference type="ARBA" id="ARBA00040480"/>
    </source>
</evidence>
<accession>A0A1Z1MHU0</accession>
<dbReference type="InterPro" id="IPR052381">
    <property type="entry name" value="AAA_domain_protein"/>
</dbReference>
<dbReference type="SMART" id="SM00382">
    <property type="entry name" value="AAA"/>
    <property type="match status" value="1"/>
</dbReference>